<dbReference type="GO" id="GO:0003677">
    <property type="term" value="F:DNA binding"/>
    <property type="evidence" value="ECO:0007669"/>
    <property type="project" value="UniProtKB-UniRule"/>
</dbReference>
<protein>
    <submittedName>
        <fullName evidence="8">Integrase</fullName>
    </submittedName>
</protein>
<comment type="caution">
    <text evidence="8">The sequence shown here is derived from an EMBL/GenBank/DDBJ whole genome shotgun (WGS) entry which is preliminary data.</text>
</comment>
<evidence type="ECO:0000256" key="4">
    <source>
        <dbReference type="ARBA" id="ARBA00023172"/>
    </source>
</evidence>
<dbReference type="Pfam" id="PF14659">
    <property type="entry name" value="Phage_int_SAM_3"/>
    <property type="match status" value="1"/>
</dbReference>
<evidence type="ECO:0000259" key="6">
    <source>
        <dbReference type="PROSITE" id="PS51898"/>
    </source>
</evidence>
<keyword evidence="3 5" id="KW-0238">DNA-binding</keyword>
<proteinExistence type="inferred from homology"/>
<evidence type="ECO:0000313" key="8">
    <source>
        <dbReference type="EMBL" id="REG25258.1"/>
    </source>
</evidence>
<dbReference type="GO" id="GO:0015074">
    <property type="term" value="P:DNA integration"/>
    <property type="evidence" value="ECO:0007669"/>
    <property type="project" value="UniProtKB-KW"/>
</dbReference>
<accession>A0A3E0AZX2</accession>
<evidence type="ECO:0000256" key="3">
    <source>
        <dbReference type="ARBA" id="ARBA00023125"/>
    </source>
</evidence>
<dbReference type="InterPro" id="IPR004107">
    <property type="entry name" value="Integrase_SAM-like_N"/>
</dbReference>
<evidence type="ECO:0000256" key="2">
    <source>
        <dbReference type="ARBA" id="ARBA00022908"/>
    </source>
</evidence>
<keyword evidence="4" id="KW-0233">DNA recombination</keyword>
<dbReference type="OrthoDB" id="9803188at2"/>
<name>A0A3E0AZX2_9STAP</name>
<evidence type="ECO:0000256" key="5">
    <source>
        <dbReference type="PROSITE-ProRule" id="PRU01248"/>
    </source>
</evidence>
<keyword evidence="9" id="KW-1185">Reference proteome</keyword>
<dbReference type="AlphaFoldDB" id="A0A3E0AZX2"/>
<dbReference type="GO" id="GO:0006310">
    <property type="term" value="P:DNA recombination"/>
    <property type="evidence" value="ECO:0007669"/>
    <property type="project" value="UniProtKB-KW"/>
</dbReference>
<dbReference type="RefSeq" id="WP_115883964.1">
    <property type="nucleotide sequence ID" value="NZ_CBCSHX010000001.1"/>
</dbReference>
<comment type="similarity">
    <text evidence="1">Belongs to the 'phage' integrase family.</text>
</comment>
<evidence type="ECO:0000259" key="7">
    <source>
        <dbReference type="PROSITE" id="PS51900"/>
    </source>
</evidence>
<evidence type="ECO:0000256" key="1">
    <source>
        <dbReference type="ARBA" id="ARBA00008857"/>
    </source>
</evidence>
<dbReference type="Gene3D" id="1.10.150.130">
    <property type="match status" value="1"/>
</dbReference>
<organism evidence="8 9">
    <name type="scientific">Jeotgalicoccus halotolerans</name>
    <dbReference type="NCBI Taxonomy" id="157227"/>
    <lineage>
        <taxon>Bacteria</taxon>
        <taxon>Bacillati</taxon>
        <taxon>Bacillota</taxon>
        <taxon>Bacilli</taxon>
        <taxon>Bacillales</taxon>
        <taxon>Staphylococcaceae</taxon>
        <taxon>Jeotgalicoccus</taxon>
    </lineage>
</organism>
<evidence type="ECO:0000313" key="9">
    <source>
        <dbReference type="Proteomes" id="UP000257076"/>
    </source>
</evidence>
<dbReference type="InterPro" id="IPR050090">
    <property type="entry name" value="Tyrosine_recombinase_XerCD"/>
</dbReference>
<reference evidence="8 9" key="1">
    <citation type="submission" date="2018-08" db="EMBL/GenBank/DDBJ databases">
        <title>Genomic Encyclopedia of Type Strains, Phase IV (KMG-IV): sequencing the most valuable type-strain genomes for metagenomic binning, comparative biology and taxonomic classification.</title>
        <authorList>
            <person name="Goeker M."/>
        </authorList>
    </citation>
    <scope>NUCLEOTIDE SEQUENCE [LARGE SCALE GENOMIC DNA]</scope>
    <source>
        <strain evidence="8 9">DSM 17274</strain>
    </source>
</reference>
<dbReference type="InterPro" id="IPR013762">
    <property type="entry name" value="Integrase-like_cat_sf"/>
</dbReference>
<feature type="domain" description="Tyr recombinase" evidence="6">
    <location>
        <begin position="167"/>
        <end position="356"/>
    </location>
</feature>
<dbReference type="PANTHER" id="PTHR30349:SF64">
    <property type="entry name" value="PROPHAGE INTEGRASE INTD-RELATED"/>
    <property type="match status" value="1"/>
</dbReference>
<dbReference type="CDD" id="cd01189">
    <property type="entry name" value="INT_ICEBs1_C_like"/>
    <property type="match status" value="1"/>
</dbReference>
<dbReference type="SUPFAM" id="SSF56349">
    <property type="entry name" value="DNA breaking-rejoining enzymes"/>
    <property type="match status" value="1"/>
</dbReference>
<dbReference type="EMBL" id="QUMW01000009">
    <property type="protein sequence ID" value="REG25258.1"/>
    <property type="molecule type" value="Genomic_DNA"/>
</dbReference>
<dbReference type="Gene3D" id="1.10.443.10">
    <property type="entry name" value="Intergrase catalytic core"/>
    <property type="match status" value="1"/>
</dbReference>
<dbReference type="Pfam" id="PF14657">
    <property type="entry name" value="Arm-DNA-bind_4"/>
    <property type="match status" value="1"/>
</dbReference>
<dbReference type="Pfam" id="PF00589">
    <property type="entry name" value="Phage_integrase"/>
    <property type="match status" value="1"/>
</dbReference>
<dbReference type="InterPro" id="IPR011010">
    <property type="entry name" value="DNA_brk_join_enz"/>
</dbReference>
<feature type="domain" description="Core-binding (CB)" evidence="7">
    <location>
        <begin position="58"/>
        <end position="145"/>
    </location>
</feature>
<dbReference type="InterPro" id="IPR010998">
    <property type="entry name" value="Integrase_recombinase_N"/>
</dbReference>
<keyword evidence="2" id="KW-0229">DNA integration</keyword>
<sequence length="357" mass="42723">MPVYEASNGTWYVKLSYIDEFGDRKYKTKRNLPTRGKARKWEDEFFIKLQEGESSDYLSFTVLSEHYIEWYSKRRKPSSIKTIKNYVNNHLDPYFKKMNVYRMSTKDILNFHDHMTNKMFRDKPLKKGYIQDVHTALSSILNHGVKFYDLKKNVAALAGNIENDETPSWDYWTLNEFEYFYNQVDDILIKTYYRLLFFSGLRHGELRALTWNDVNLIDGYVDINKTNYNGKVHTPKTKTSIRKVYIPKHVINLLHEYKIWYKSEKEYKDDYVVFGNFYKSYGESTIPKRYDKIMDEIDLKRIKTHEFRHSHASDCINRLRMDRETLAKRLGHSSSITIEKIYGHLYPSTEKDAILDL</sequence>
<dbReference type="PANTHER" id="PTHR30349">
    <property type="entry name" value="PHAGE INTEGRASE-RELATED"/>
    <property type="match status" value="1"/>
</dbReference>
<dbReference type="PROSITE" id="PS51900">
    <property type="entry name" value="CB"/>
    <property type="match status" value="1"/>
</dbReference>
<dbReference type="InterPro" id="IPR044068">
    <property type="entry name" value="CB"/>
</dbReference>
<dbReference type="InterPro" id="IPR002104">
    <property type="entry name" value="Integrase_catalytic"/>
</dbReference>
<dbReference type="PROSITE" id="PS51898">
    <property type="entry name" value="TYR_RECOMBINASE"/>
    <property type="match status" value="1"/>
</dbReference>
<gene>
    <name evidence="8" type="ORF">DFR63_0284</name>
</gene>
<dbReference type="InterPro" id="IPR028259">
    <property type="entry name" value="AP2-like_int_N"/>
</dbReference>
<dbReference type="Proteomes" id="UP000257076">
    <property type="component" value="Unassembled WGS sequence"/>
</dbReference>